<name>A0A139ICU4_9PEZI</name>
<keyword evidence="3 5" id="KW-1133">Transmembrane helix</keyword>
<dbReference type="InterPro" id="IPR036259">
    <property type="entry name" value="MFS_trans_sf"/>
</dbReference>
<dbReference type="SUPFAM" id="SSF103473">
    <property type="entry name" value="MFS general substrate transporter"/>
    <property type="match status" value="1"/>
</dbReference>
<sequence length="137" mass="15787">MAQALWHKLQQQWYICYTGYDIWLLCPGYHSAHGLIPFEIRGIGMSIYTFTTKFCGLFVAMAIPFGLNAVGYQIYFVNVCFDILMMVFVILVWIETRGMTLEEADVLFNKEKRQVVIEQIKEELEGSVSVQEAAKTK</sequence>
<proteinExistence type="predicted"/>
<dbReference type="OrthoDB" id="6133115at2759"/>
<gene>
    <name evidence="6" type="ORF">AC579_7494</name>
</gene>
<dbReference type="AlphaFoldDB" id="A0A139ICU4"/>
<dbReference type="InterPro" id="IPR050360">
    <property type="entry name" value="MFS_Sugar_Transporters"/>
</dbReference>
<dbReference type="PANTHER" id="PTHR48022:SF31">
    <property type="entry name" value="HEXOSE TRANSPORTER"/>
    <property type="match status" value="1"/>
</dbReference>
<comment type="subcellular location">
    <subcellularLocation>
        <location evidence="1">Membrane</location>
        <topology evidence="1">Multi-pass membrane protein</topology>
    </subcellularLocation>
</comment>
<keyword evidence="4 5" id="KW-0472">Membrane</keyword>
<protein>
    <recommendedName>
        <fullName evidence="8">Major facilitator superfamily (MFS) profile domain-containing protein</fullName>
    </recommendedName>
</protein>
<evidence type="ECO:0000256" key="4">
    <source>
        <dbReference type="ARBA" id="ARBA00023136"/>
    </source>
</evidence>
<evidence type="ECO:0000256" key="2">
    <source>
        <dbReference type="ARBA" id="ARBA00022692"/>
    </source>
</evidence>
<evidence type="ECO:0008006" key="8">
    <source>
        <dbReference type="Google" id="ProtNLM"/>
    </source>
</evidence>
<comment type="caution">
    <text evidence="6">The sequence shown here is derived from an EMBL/GenBank/DDBJ whole genome shotgun (WGS) entry which is preliminary data.</text>
</comment>
<reference evidence="6 7" key="1">
    <citation type="submission" date="2015-07" db="EMBL/GenBank/DDBJ databases">
        <title>Comparative genomics of the Sigatoka disease complex on banana suggests a link between parallel evolutionary changes in Pseudocercospora fijiensis and Pseudocercospora eumusae and increased virulence on the banana host.</title>
        <authorList>
            <person name="Chang T.-C."/>
            <person name="Salvucci A."/>
            <person name="Crous P.W."/>
            <person name="Stergiopoulos I."/>
        </authorList>
    </citation>
    <scope>NUCLEOTIDE SEQUENCE [LARGE SCALE GENOMIC DNA]</scope>
    <source>
        <strain evidence="6 7">CBS 116634</strain>
    </source>
</reference>
<evidence type="ECO:0000313" key="6">
    <source>
        <dbReference type="EMBL" id="KXT12558.1"/>
    </source>
</evidence>
<dbReference type="PANTHER" id="PTHR48022">
    <property type="entry name" value="PLASTIDIC GLUCOSE TRANSPORTER 4"/>
    <property type="match status" value="1"/>
</dbReference>
<organism evidence="6 7">
    <name type="scientific">Pseudocercospora musae</name>
    <dbReference type="NCBI Taxonomy" id="113226"/>
    <lineage>
        <taxon>Eukaryota</taxon>
        <taxon>Fungi</taxon>
        <taxon>Dikarya</taxon>
        <taxon>Ascomycota</taxon>
        <taxon>Pezizomycotina</taxon>
        <taxon>Dothideomycetes</taxon>
        <taxon>Dothideomycetidae</taxon>
        <taxon>Mycosphaerellales</taxon>
        <taxon>Mycosphaerellaceae</taxon>
        <taxon>Pseudocercospora</taxon>
    </lineage>
</organism>
<dbReference type="InterPro" id="IPR005828">
    <property type="entry name" value="MFS_sugar_transport-like"/>
</dbReference>
<accession>A0A139ICU4</accession>
<keyword evidence="7" id="KW-1185">Reference proteome</keyword>
<evidence type="ECO:0000256" key="1">
    <source>
        <dbReference type="ARBA" id="ARBA00004141"/>
    </source>
</evidence>
<dbReference type="Pfam" id="PF00083">
    <property type="entry name" value="Sugar_tr"/>
    <property type="match status" value="1"/>
</dbReference>
<evidence type="ECO:0000256" key="3">
    <source>
        <dbReference type="ARBA" id="ARBA00022989"/>
    </source>
</evidence>
<dbReference type="GO" id="GO:0016020">
    <property type="term" value="C:membrane"/>
    <property type="evidence" value="ECO:0007669"/>
    <property type="project" value="UniProtKB-SubCell"/>
</dbReference>
<feature type="transmembrane region" description="Helical" evidence="5">
    <location>
        <begin position="73"/>
        <end position="94"/>
    </location>
</feature>
<evidence type="ECO:0000313" key="7">
    <source>
        <dbReference type="Proteomes" id="UP000073492"/>
    </source>
</evidence>
<feature type="transmembrane region" description="Helical" evidence="5">
    <location>
        <begin position="47"/>
        <end position="67"/>
    </location>
</feature>
<evidence type="ECO:0000256" key="5">
    <source>
        <dbReference type="SAM" id="Phobius"/>
    </source>
</evidence>
<keyword evidence="2 5" id="KW-0812">Transmembrane</keyword>
<dbReference type="GO" id="GO:0005351">
    <property type="term" value="F:carbohydrate:proton symporter activity"/>
    <property type="evidence" value="ECO:0007669"/>
    <property type="project" value="TreeGrafter"/>
</dbReference>
<dbReference type="Proteomes" id="UP000073492">
    <property type="component" value="Unassembled WGS sequence"/>
</dbReference>
<dbReference type="EMBL" id="LFZO01000148">
    <property type="protein sequence ID" value="KXT12558.1"/>
    <property type="molecule type" value="Genomic_DNA"/>
</dbReference>
<dbReference type="Gene3D" id="1.20.1250.20">
    <property type="entry name" value="MFS general substrate transporter like domains"/>
    <property type="match status" value="1"/>
</dbReference>